<dbReference type="InterPro" id="IPR003594">
    <property type="entry name" value="HATPase_dom"/>
</dbReference>
<dbReference type="InterPro" id="IPR036890">
    <property type="entry name" value="HATPase_C_sf"/>
</dbReference>
<name>A0A9W6UG72_9ACTN</name>
<evidence type="ECO:0000259" key="2">
    <source>
        <dbReference type="Pfam" id="PF13581"/>
    </source>
</evidence>
<comment type="caution">
    <text evidence="3">The sequence shown here is derived from an EMBL/GenBank/DDBJ whole genome shotgun (WGS) entry which is preliminary data.</text>
</comment>
<evidence type="ECO:0000313" key="4">
    <source>
        <dbReference type="Proteomes" id="UP001165092"/>
    </source>
</evidence>
<organism evidence="3 4">
    <name type="scientific">Nocardiopsis ansamitocini</name>
    <dbReference type="NCBI Taxonomy" id="1670832"/>
    <lineage>
        <taxon>Bacteria</taxon>
        <taxon>Bacillati</taxon>
        <taxon>Actinomycetota</taxon>
        <taxon>Actinomycetes</taxon>
        <taxon>Streptosporangiales</taxon>
        <taxon>Nocardiopsidaceae</taxon>
        <taxon>Nocardiopsis</taxon>
    </lineage>
</organism>
<reference evidence="3" key="1">
    <citation type="submission" date="2023-02" db="EMBL/GenBank/DDBJ databases">
        <title>Nocardiopsis ansamitocini NBRC 112285.</title>
        <authorList>
            <person name="Ichikawa N."/>
            <person name="Sato H."/>
            <person name="Tonouchi N."/>
        </authorList>
    </citation>
    <scope>NUCLEOTIDE SEQUENCE</scope>
    <source>
        <strain evidence="3">NBRC 112285</strain>
    </source>
</reference>
<dbReference type="Pfam" id="PF13581">
    <property type="entry name" value="HATPase_c_2"/>
    <property type="match status" value="1"/>
</dbReference>
<keyword evidence="1" id="KW-0723">Serine/threonine-protein kinase</keyword>
<proteinExistence type="predicted"/>
<dbReference type="CDD" id="cd16936">
    <property type="entry name" value="HATPase_RsbW-like"/>
    <property type="match status" value="1"/>
</dbReference>
<keyword evidence="1" id="KW-0418">Kinase</keyword>
<keyword evidence="1" id="KW-0808">Transferase</keyword>
<dbReference type="SUPFAM" id="SSF55874">
    <property type="entry name" value="ATPase domain of HSP90 chaperone/DNA topoisomerase II/histidine kinase"/>
    <property type="match status" value="1"/>
</dbReference>
<dbReference type="AlphaFoldDB" id="A0A9W6UG72"/>
<feature type="domain" description="Histidine kinase/HSP90-like ATPase" evidence="2">
    <location>
        <begin position="21"/>
        <end position="128"/>
    </location>
</feature>
<dbReference type="Gene3D" id="3.30.565.10">
    <property type="entry name" value="Histidine kinase-like ATPase, C-terminal domain"/>
    <property type="match status" value="1"/>
</dbReference>
<dbReference type="EMBL" id="BSQG01000001">
    <property type="protein sequence ID" value="GLU46711.1"/>
    <property type="molecule type" value="Genomic_DNA"/>
</dbReference>
<dbReference type="Proteomes" id="UP001165092">
    <property type="component" value="Unassembled WGS sequence"/>
</dbReference>
<gene>
    <name evidence="3" type="ORF">Nans01_10620</name>
</gene>
<dbReference type="RefSeq" id="WP_285757537.1">
    <property type="nucleotide sequence ID" value="NZ_BSQG01000001.1"/>
</dbReference>
<accession>A0A9W6UG72</accession>
<evidence type="ECO:0000256" key="1">
    <source>
        <dbReference type="ARBA" id="ARBA00022527"/>
    </source>
</evidence>
<dbReference type="PANTHER" id="PTHR35526:SF3">
    <property type="entry name" value="ANTI-SIGMA-F FACTOR RSBW"/>
    <property type="match status" value="1"/>
</dbReference>
<evidence type="ECO:0000313" key="3">
    <source>
        <dbReference type="EMBL" id="GLU46711.1"/>
    </source>
</evidence>
<dbReference type="GO" id="GO:0004674">
    <property type="term" value="F:protein serine/threonine kinase activity"/>
    <property type="evidence" value="ECO:0007669"/>
    <property type="project" value="UniProtKB-KW"/>
</dbReference>
<dbReference type="PANTHER" id="PTHR35526">
    <property type="entry name" value="ANTI-SIGMA-F FACTOR RSBW-RELATED"/>
    <property type="match status" value="1"/>
</dbReference>
<keyword evidence="4" id="KW-1185">Reference proteome</keyword>
<protein>
    <recommendedName>
        <fullName evidence="2">Histidine kinase/HSP90-like ATPase domain-containing protein</fullName>
    </recommendedName>
</protein>
<sequence>MITFSPEALDGLDGHSAVREFPGTEENVSRIRGFVDQALGQSPGTPLSADLIDTALLLVSEVAANAIQHTLSGEPGGFLKVRVYRGADTVTIHVHDQGGRHAAQCPTVRELDPDTEFGRGMALVQTLATCWGTGPSRSFGRQVWFEMTIA</sequence>
<dbReference type="InterPro" id="IPR050267">
    <property type="entry name" value="Anti-sigma-factor_SerPK"/>
</dbReference>